<proteinExistence type="predicted"/>
<reference evidence="2 3" key="1">
    <citation type="submission" date="2020-11" db="EMBL/GenBank/DDBJ databases">
        <title>Enhanced detection system for hospital associated transmission using whole genome sequencing surveillance.</title>
        <authorList>
            <person name="Harrison L.H."/>
            <person name="Van Tyne D."/>
            <person name="Marsh J.W."/>
            <person name="Griffith M.P."/>
            <person name="Snyder D.J."/>
            <person name="Cooper V.S."/>
            <person name="Mustapha M."/>
        </authorList>
    </citation>
    <scope>NUCLEOTIDE SEQUENCE [LARGE SCALE GENOMIC DNA]</scope>
    <source>
        <strain evidence="2 3">SER00230</strain>
    </source>
</reference>
<sequence length="204" mass="22579">MKMPQIKNVFSNNRVNQPQQQETSRPITVADLLQRGADQNDRSVDPTGFRSIHDLRDFAHSNPLPTTLYRAHVADRDEIDVYGLERSDETDKKRGDDYLADIIKHTARTGGSGGGVLSLSGSLQTANRFAAGRTVVQIDTTAFSGRFKTTAQILLDDADRLMAAQKVSPNTVRKALENLRGEAESEAFYLDGDIPRSAVKQIYD</sequence>
<dbReference type="EMBL" id="JADULK010000002">
    <property type="protein sequence ID" value="MBH1929235.1"/>
    <property type="molecule type" value="Genomic_DNA"/>
</dbReference>
<organism evidence="2 3">
    <name type="scientific">Serratia rubidaea</name>
    <name type="common">Serratia marinorubra</name>
    <dbReference type="NCBI Taxonomy" id="61652"/>
    <lineage>
        <taxon>Bacteria</taxon>
        <taxon>Pseudomonadati</taxon>
        <taxon>Pseudomonadota</taxon>
        <taxon>Gammaproteobacteria</taxon>
        <taxon>Enterobacterales</taxon>
        <taxon>Yersiniaceae</taxon>
        <taxon>Serratia</taxon>
    </lineage>
</organism>
<evidence type="ECO:0000313" key="2">
    <source>
        <dbReference type="EMBL" id="MBH1929235.1"/>
    </source>
</evidence>
<dbReference type="Proteomes" id="UP000624159">
    <property type="component" value="Unassembled WGS sequence"/>
</dbReference>
<feature type="compositionally biased region" description="Polar residues" evidence="1">
    <location>
        <begin position="8"/>
        <end position="25"/>
    </location>
</feature>
<evidence type="ECO:0000313" key="3">
    <source>
        <dbReference type="Proteomes" id="UP000624159"/>
    </source>
</evidence>
<name>A0ABS0MA40_SERRU</name>
<feature type="region of interest" description="Disordered" evidence="1">
    <location>
        <begin position="1"/>
        <end position="25"/>
    </location>
</feature>
<accession>A0ABS0MA40</accession>
<dbReference type="RefSeq" id="WP_197663201.1">
    <property type="nucleotide sequence ID" value="NZ_JADULK010000002.1"/>
</dbReference>
<gene>
    <name evidence="2" type="ORF">I5U13_06095</name>
</gene>
<comment type="caution">
    <text evidence="2">The sequence shown here is derived from an EMBL/GenBank/DDBJ whole genome shotgun (WGS) entry which is preliminary data.</text>
</comment>
<keyword evidence="3" id="KW-1185">Reference proteome</keyword>
<protein>
    <submittedName>
        <fullName evidence="2">Uncharacterized protein</fullName>
    </submittedName>
</protein>
<evidence type="ECO:0000256" key="1">
    <source>
        <dbReference type="SAM" id="MobiDB-lite"/>
    </source>
</evidence>